<dbReference type="Pfam" id="PF17064">
    <property type="entry name" value="QVR"/>
    <property type="match status" value="1"/>
</dbReference>
<feature type="chain" id="PRO_5020037487" evidence="3">
    <location>
        <begin position="24"/>
        <end position="174"/>
    </location>
</feature>
<accession>A0A4E0RP77</accession>
<dbReference type="GO" id="GO:0030431">
    <property type="term" value="P:sleep"/>
    <property type="evidence" value="ECO:0007669"/>
    <property type="project" value="InterPro"/>
</dbReference>
<evidence type="ECO:0000256" key="1">
    <source>
        <dbReference type="ARBA" id="ARBA00022729"/>
    </source>
</evidence>
<dbReference type="EMBL" id="JXXN02000066">
    <property type="protein sequence ID" value="THD28811.1"/>
    <property type="molecule type" value="Genomic_DNA"/>
</dbReference>
<dbReference type="GO" id="GO:0032222">
    <property type="term" value="P:regulation of synaptic transmission, cholinergic"/>
    <property type="evidence" value="ECO:0007669"/>
    <property type="project" value="InterPro"/>
</dbReference>
<evidence type="ECO:0000256" key="3">
    <source>
        <dbReference type="SAM" id="SignalP"/>
    </source>
</evidence>
<keyword evidence="2" id="KW-0325">Glycoprotein</keyword>
<organism evidence="4 5">
    <name type="scientific">Fasciola hepatica</name>
    <name type="common">Liver fluke</name>
    <dbReference type="NCBI Taxonomy" id="6192"/>
    <lineage>
        <taxon>Eukaryota</taxon>
        <taxon>Metazoa</taxon>
        <taxon>Spiralia</taxon>
        <taxon>Lophotrochozoa</taxon>
        <taxon>Platyhelminthes</taxon>
        <taxon>Trematoda</taxon>
        <taxon>Digenea</taxon>
        <taxon>Plagiorchiida</taxon>
        <taxon>Echinostomata</taxon>
        <taxon>Echinostomatoidea</taxon>
        <taxon>Fasciolidae</taxon>
        <taxon>Fasciola</taxon>
    </lineage>
</organism>
<keyword evidence="1 3" id="KW-0732">Signal</keyword>
<dbReference type="InterPro" id="IPR031424">
    <property type="entry name" value="QVR-like"/>
</dbReference>
<evidence type="ECO:0000313" key="5">
    <source>
        <dbReference type="Proteomes" id="UP000230066"/>
    </source>
</evidence>
<keyword evidence="5" id="KW-1185">Reference proteome</keyword>
<name>A0A4E0RP77_FASHE</name>
<evidence type="ECO:0000256" key="2">
    <source>
        <dbReference type="ARBA" id="ARBA00023180"/>
    </source>
</evidence>
<protein>
    <submittedName>
        <fullName evidence="4">Egg protein</fullName>
    </submittedName>
</protein>
<comment type="caution">
    <text evidence="4">The sequence shown here is derived from an EMBL/GenBank/DDBJ whole genome shotgun (WGS) entry which is preliminary data.</text>
</comment>
<evidence type="ECO:0000313" key="4">
    <source>
        <dbReference type="EMBL" id="THD28811.1"/>
    </source>
</evidence>
<gene>
    <name evidence="4" type="ORF">D915_000333</name>
</gene>
<proteinExistence type="predicted"/>
<feature type="signal peptide" evidence="3">
    <location>
        <begin position="1"/>
        <end position="23"/>
    </location>
</feature>
<dbReference type="Proteomes" id="UP000230066">
    <property type="component" value="Unassembled WGS sequence"/>
</dbReference>
<dbReference type="AlphaFoldDB" id="A0A4E0RP77"/>
<reference evidence="4" key="1">
    <citation type="submission" date="2019-03" db="EMBL/GenBank/DDBJ databases">
        <title>Improved annotation for the trematode Fasciola hepatica.</title>
        <authorList>
            <person name="Choi Y.-J."/>
            <person name="Martin J."/>
            <person name="Mitreva M."/>
        </authorList>
    </citation>
    <scope>NUCLEOTIDE SEQUENCE [LARGE SCALE GENOMIC DNA]</scope>
</reference>
<sequence>MAVSAGITYLSITLLLFSPVTKAARPLTPYQRSFTPARNISCAQCSMEVNTNEGTSQTYVQLDMNRRQCLDDPEKFYKPCPMDGDISPRGCAKLITYSELLSSKETVYKVTLVRRFCASEGSEPEEQQCRFSQNLGGYSTICICGEDNCNHASRFAATAISAIFTTLTSVWYAL</sequence>